<feature type="compositionally biased region" description="Basic and acidic residues" evidence="1">
    <location>
        <begin position="1"/>
        <end position="17"/>
    </location>
</feature>
<gene>
    <name evidence="2" type="ORF">JZ751_029219</name>
</gene>
<feature type="region of interest" description="Disordered" evidence="1">
    <location>
        <begin position="1"/>
        <end position="231"/>
    </location>
</feature>
<proteinExistence type="predicted"/>
<dbReference type="AlphaFoldDB" id="A0A8T2PGZ7"/>
<sequence length="231" mass="25356">MYHDTHAEDGASSKENRIIYSDSMPRRVGSFYRVPSPRPDNTFHDSSVQGRGSAGAGENSAMTNHSKRQTTFDPWNNPETVTMNPPEPSKEKEKQGFFRAIKKKKKKSQTSQPLKSLRKLLHLSSSSSSNQATPSELRFQPLPNPPSKGGFSEGRGHPSSSSAQSKSRQPTTTYPLAGQIESNWHVSALNRAEGSGYPDQIPSKGGQNGPGFTRSSRSRMPNLNDLKETAL</sequence>
<dbReference type="OrthoDB" id="9347579at2759"/>
<dbReference type="EMBL" id="JAFBMS010000010">
    <property type="protein sequence ID" value="KAG9348902.1"/>
    <property type="molecule type" value="Genomic_DNA"/>
</dbReference>
<keyword evidence="3" id="KW-1185">Reference proteome</keyword>
<feature type="compositionally biased region" description="Polar residues" evidence="1">
    <location>
        <begin position="168"/>
        <end position="185"/>
    </location>
</feature>
<dbReference type="Proteomes" id="UP000824540">
    <property type="component" value="Unassembled WGS sequence"/>
</dbReference>
<evidence type="ECO:0000313" key="2">
    <source>
        <dbReference type="EMBL" id="KAG9348902.1"/>
    </source>
</evidence>
<reference evidence="2" key="1">
    <citation type="thesis" date="2021" institute="BYU ScholarsArchive" country="Provo, UT, USA">
        <title>Applications of and Algorithms for Genome Assembly and Genomic Analyses with an Emphasis on Marine Teleosts.</title>
        <authorList>
            <person name="Pickett B.D."/>
        </authorList>
    </citation>
    <scope>NUCLEOTIDE SEQUENCE</scope>
    <source>
        <strain evidence="2">HI-2016</strain>
    </source>
</reference>
<feature type="compositionally biased region" description="Polar residues" evidence="1">
    <location>
        <begin position="60"/>
        <end position="83"/>
    </location>
</feature>
<accession>A0A8T2PGZ7</accession>
<evidence type="ECO:0000256" key="1">
    <source>
        <dbReference type="SAM" id="MobiDB-lite"/>
    </source>
</evidence>
<protein>
    <submittedName>
        <fullName evidence="2">Uncharacterized protein</fullName>
    </submittedName>
</protein>
<evidence type="ECO:0000313" key="3">
    <source>
        <dbReference type="Proteomes" id="UP000824540"/>
    </source>
</evidence>
<comment type="caution">
    <text evidence="2">The sequence shown here is derived from an EMBL/GenBank/DDBJ whole genome shotgun (WGS) entry which is preliminary data.</text>
</comment>
<name>A0A8T2PGZ7_9TELE</name>
<organism evidence="2 3">
    <name type="scientific">Albula glossodonta</name>
    <name type="common">roundjaw bonefish</name>
    <dbReference type="NCBI Taxonomy" id="121402"/>
    <lineage>
        <taxon>Eukaryota</taxon>
        <taxon>Metazoa</taxon>
        <taxon>Chordata</taxon>
        <taxon>Craniata</taxon>
        <taxon>Vertebrata</taxon>
        <taxon>Euteleostomi</taxon>
        <taxon>Actinopterygii</taxon>
        <taxon>Neopterygii</taxon>
        <taxon>Teleostei</taxon>
        <taxon>Albuliformes</taxon>
        <taxon>Albulidae</taxon>
        <taxon>Albula</taxon>
    </lineage>
</organism>